<comment type="cofactor">
    <cofactor evidence="13">
        <name>Mg(2+)</name>
        <dbReference type="ChEBI" id="CHEBI:18420"/>
    </cofactor>
    <text evidence="13">Binds 2 magnesium ions per tetramer.</text>
</comment>
<dbReference type="PANTHER" id="PTHR11538">
    <property type="entry name" value="PHENYLALANYL-TRNA SYNTHETASE"/>
    <property type="match status" value="1"/>
</dbReference>
<comment type="similarity">
    <text evidence="2 13">Belongs to the class-II aminoacyl-tRNA synthetase family. Phe-tRNA synthetase alpha subunit type 1 subfamily.</text>
</comment>
<keyword evidence="11 13" id="KW-0030">Aminoacyl-tRNA synthetase</keyword>
<protein>
    <recommendedName>
        <fullName evidence="13">Phenylalanine--tRNA ligase alpha subunit</fullName>
        <ecNumber evidence="13">6.1.1.20</ecNumber>
    </recommendedName>
    <alternativeName>
        <fullName evidence="13">Phenylalanyl-tRNA synthetase alpha subunit</fullName>
        <shortName evidence="13">PheRS</shortName>
    </alternativeName>
</protein>
<evidence type="ECO:0000256" key="6">
    <source>
        <dbReference type="ARBA" id="ARBA00022723"/>
    </source>
</evidence>
<keyword evidence="10 13" id="KW-0648">Protein biosynthesis</keyword>
<dbReference type="InterPro" id="IPR010978">
    <property type="entry name" value="tRNA-bd_arm"/>
</dbReference>
<dbReference type="GO" id="GO:0005524">
    <property type="term" value="F:ATP binding"/>
    <property type="evidence" value="ECO:0007669"/>
    <property type="project" value="UniProtKB-UniRule"/>
</dbReference>
<evidence type="ECO:0000256" key="10">
    <source>
        <dbReference type="ARBA" id="ARBA00022917"/>
    </source>
</evidence>
<evidence type="ECO:0000256" key="12">
    <source>
        <dbReference type="ARBA" id="ARBA00049255"/>
    </source>
</evidence>
<dbReference type="HAMAP" id="MF_00281">
    <property type="entry name" value="Phe_tRNA_synth_alpha1"/>
    <property type="match status" value="1"/>
</dbReference>
<dbReference type="InterPro" id="IPR045864">
    <property type="entry name" value="aa-tRNA-synth_II/BPL/LPL"/>
</dbReference>
<dbReference type="PROSITE" id="PS50862">
    <property type="entry name" value="AA_TRNA_LIGASE_II"/>
    <property type="match status" value="1"/>
</dbReference>
<keyword evidence="4 13" id="KW-0963">Cytoplasm</keyword>
<dbReference type="InterPro" id="IPR004188">
    <property type="entry name" value="Phe-tRNA_ligase_II_N"/>
</dbReference>
<dbReference type="AlphaFoldDB" id="A3ZLR4"/>
<keyword evidence="8 13" id="KW-0067">ATP-binding</keyword>
<dbReference type="eggNOG" id="COG0016">
    <property type="taxonomic scope" value="Bacteria"/>
</dbReference>
<evidence type="ECO:0000256" key="3">
    <source>
        <dbReference type="ARBA" id="ARBA00011209"/>
    </source>
</evidence>
<evidence type="ECO:0000313" key="16">
    <source>
        <dbReference type="Proteomes" id="UP000004358"/>
    </source>
</evidence>
<dbReference type="Pfam" id="PF01409">
    <property type="entry name" value="tRNA-synt_2d"/>
    <property type="match status" value="1"/>
</dbReference>
<dbReference type="InterPro" id="IPR002319">
    <property type="entry name" value="Phenylalanyl-tRNA_Synthase"/>
</dbReference>
<sequence length="342" mass="38052">MSLNDFIRDLDTLVDSAVERFNEAVDKFDGDVLEAARVEFLGAKSGKLKSAQKGLGKVGKDDKPAAGKRFNEVKQRIEELFESAVAKLSQSSGGGPASEAFDVSLPGALLPVGHVHPITQTIEELKDIMGRLGFAAVEGPEIEDDWHNFEALNIPMEHPARDPLDNFYLHAGAKAAGGDMLLRSQTSTVQIRVMEETQPPIRIVSLGRVYRPDEIDATHYAMFHQIEGLMIDTDVTMADLKSVLHLFAKTYLGQDVEIRFRPSFFPFTEPSVEVDMRWNDTWLEFGGAGMVDPNVLRAVGYDPEVVTGFAFGLGVERLCMRRHGVNDIRHLYNNNVRFLSQF</sequence>
<evidence type="ECO:0000256" key="13">
    <source>
        <dbReference type="HAMAP-Rule" id="MF_00281"/>
    </source>
</evidence>
<evidence type="ECO:0000256" key="5">
    <source>
        <dbReference type="ARBA" id="ARBA00022598"/>
    </source>
</evidence>
<comment type="caution">
    <text evidence="15">The sequence shown here is derived from an EMBL/GenBank/DDBJ whole genome shotgun (WGS) entry which is preliminary data.</text>
</comment>
<dbReference type="GO" id="GO:0000287">
    <property type="term" value="F:magnesium ion binding"/>
    <property type="evidence" value="ECO:0007669"/>
    <property type="project" value="UniProtKB-UniRule"/>
</dbReference>
<evidence type="ECO:0000256" key="11">
    <source>
        <dbReference type="ARBA" id="ARBA00023146"/>
    </source>
</evidence>
<dbReference type="GO" id="GO:0005737">
    <property type="term" value="C:cytoplasm"/>
    <property type="evidence" value="ECO:0007669"/>
    <property type="project" value="UniProtKB-SubCell"/>
</dbReference>
<dbReference type="SUPFAM" id="SSF55681">
    <property type="entry name" value="Class II aaRS and biotin synthetases"/>
    <property type="match status" value="1"/>
</dbReference>
<feature type="binding site" evidence="13">
    <location>
        <position position="269"/>
    </location>
    <ligand>
        <name>Mg(2+)</name>
        <dbReference type="ChEBI" id="CHEBI:18420"/>
        <note>shared with beta subunit</note>
    </ligand>
</feature>
<dbReference type="GO" id="GO:0000049">
    <property type="term" value="F:tRNA binding"/>
    <property type="evidence" value="ECO:0007669"/>
    <property type="project" value="InterPro"/>
</dbReference>
<evidence type="ECO:0000256" key="8">
    <source>
        <dbReference type="ARBA" id="ARBA00022840"/>
    </source>
</evidence>
<reference evidence="15 16" key="1">
    <citation type="submission" date="2006-02" db="EMBL/GenBank/DDBJ databases">
        <authorList>
            <person name="Amann R."/>
            <person name="Ferriera S."/>
            <person name="Johnson J."/>
            <person name="Kravitz S."/>
            <person name="Halpern A."/>
            <person name="Remington K."/>
            <person name="Beeson K."/>
            <person name="Tran B."/>
            <person name="Rogers Y.-H."/>
            <person name="Friedman R."/>
            <person name="Venter J.C."/>
        </authorList>
    </citation>
    <scope>NUCLEOTIDE SEQUENCE [LARGE SCALE GENOMIC DNA]</scope>
    <source>
        <strain evidence="15 16">DSM 3645</strain>
    </source>
</reference>
<dbReference type="CDD" id="cd00496">
    <property type="entry name" value="PheRS_alpha_core"/>
    <property type="match status" value="1"/>
</dbReference>
<keyword evidence="5 13" id="KW-0436">Ligase</keyword>
<dbReference type="InterPro" id="IPR022911">
    <property type="entry name" value="Phe_tRNA_ligase_alpha1_bac"/>
</dbReference>
<keyword evidence="6 13" id="KW-0479">Metal-binding</keyword>
<comment type="subcellular location">
    <subcellularLocation>
        <location evidence="1 13">Cytoplasm</location>
    </subcellularLocation>
</comment>
<name>A3ZLR4_9BACT</name>
<dbReference type="STRING" id="314230.DSM3645_09867"/>
<evidence type="ECO:0000313" key="15">
    <source>
        <dbReference type="EMBL" id="EAQ82697.1"/>
    </source>
</evidence>
<dbReference type="Gene3D" id="3.30.930.10">
    <property type="entry name" value="Bira Bifunctional Protein, Domain 2"/>
    <property type="match status" value="1"/>
</dbReference>
<evidence type="ECO:0000256" key="9">
    <source>
        <dbReference type="ARBA" id="ARBA00022842"/>
    </source>
</evidence>
<comment type="catalytic activity">
    <reaction evidence="12 13">
        <text>tRNA(Phe) + L-phenylalanine + ATP = L-phenylalanyl-tRNA(Phe) + AMP + diphosphate + H(+)</text>
        <dbReference type="Rhea" id="RHEA:19413"/>
        <dbReference type="Rhea" id="RHEA-COMP:9668"/>
        <dbReference type="Rhea" id="RHEA-COMP:9699"/>
        <dbReference type="ChEBI" id="CHEBI:15378"/>
        <dbReference type="ChEBI" id="CHEBI:30616"/>
        <dbReference type="ChEBI" id="CHEBI:33019"/>
        <dbReference type="ChEBI" id="CHEBI:58095"/>
        <dbReference type="ChEBI" id="CHEBI:78442"/>
        <dbReference type="ChEBI" id="CHEBI:78531"/>
        <dbReference type="ChEBI" id="CHEBI:456215"/>
        <dbReference type="EC" id="6.1.1.20"/>
    </reaction>
</comment>
<dbReference type="EMBL" id="AANZ01000001">
    <property type="protein sequence ID" value="EAQ82697.1"/>
    <property type="molecule type" value="Genomic_DNA"/>
</dbReference>
<dbReference type="Proteomes" id="UP000004358">
    <property type="component" value="Unassembled WGS sequence"/>
</dbReference>
<keyword evidence="7 13" id="KW-0547">Nucleotide-binding</keyword>
<comment type="subunit">
    <text evidence="3 13">Tetramer of two alpha and two beta subunits.</text>
</comment>
<dbReference type="InterPro" id="IPR006195">
    <property type="entry name" value="aa-tRNA-synth_II"/>
</dbReference>
<organism evidence="15 16">
    <name type="scientific">Blastopirellula marina DSM 3645</name>
    <dbReference type="NCBI Taxonomy" id="314230"/>
    <lineage>
        <taxon>Bacteria</taxon>
        <taxon>Pseudomonadati</taxon>
        <taxon>Planctomycetota</taxon>
        <taxon>Planctomycetia</taxon>
        <taxon>Pirellulales</taxon>
        <taxon>Pirellulaceae</taxon>
        <taxon>Blastopirellula</taxon>
    </lineage>
</organism>
<evidence type="ECO:0000256" key="2">
    <source>
        <dbReference type="ARBA" id="ARBA00010207"/>
    </source>
</evidence>
<evidence type="ECO:0000256" key="1">
    <source>
        <dbReference type="ARBA" id="ARBA00004496"/>
    </source>
</evidence>
<dbReference type="OrthoDB" id="9800719at2"/>
<dbReference type="Pfam" id="PF02912">
    <property type="entry name" value="Phe_tRNA-synt_N"/>
    <property type="match status" value="1"/>
</dbReference>
<accession>A3ZLR4</accession>
<proteinExistence type="inferred from homology"/>
<feature type="domain" description="Aminoacyl-transfer RNA synthetases class-II family profile" evidence="14">
    <location>
        <begin position="125"/>
        <end position="318"/>
    </location>
</feature>
<dbReference type="GO" id="GO:0006432">
    <property type="term" value="P:phenylalanyl-tRNA aminoacylation"/>
    <property type="evidence" value="ECO:0007669"/>
    <property type="project" value="UniProtKB-UniRule"/>
</dbReference>
<dbReference type="EC" id="6.1.1.20" evidence="13"/>
<keyword evidence="9 13" id="KW-0460">Magnesium</keyword>
<evidence type="ECO:0000256" key="4">
    <source>
        <dbReference type="ARBA" id="ARBA00022490"/>
    </source>
</evidence>
<evidence type="ECO:0000256" key="7">
    <source>
        <dbReference type="ARBA" id="ARBA00022741"/>
    </source>
</evidence>
<gene>
    <name evidence="13" type="primary">pheS</name>
    <name evidence="15" type="ORF">DSM3645_09867</name>
</gene>
<dbReference type="NCBIfam" id="TIGR00468">
    <property type="entry name" value="pheS"/>
    <property type="match status" value="1"/>
</dbReference>
<dbReference type="InterPro" id="IPR004529">
    <property type="entry name" value="Phe-tRNA-synth_IIc_asu"/>
</dbReference>
<evidence type="ECO:0000259" key="14">
    <source>
        <dbReference type="PROSITE" id="PS50862"/>
    </source>
</evidence>
<dbReference type="GO" id="GO:0004826">
    <property type="term" value="F:phenylalanine-tRNA ligase activity"/>
    <property type="evidence" value="ECO:0007669"/>
    <property type="project" value="UniProtKB-UniRule"/>
</dbReference>
<dbReference type="SUPFAM" id="SSF46589">
    <property type="entry name" value="tRNA-binding arm"/>
    <property type="match status" value="1"/>
</dbReference>
<dbReference type="HOGENOM" id="CLU_025086_0_1_0"/>
<dbReference type="PANTHER" id="PTHR11538:SF41">
    <property type="entry name" value="PHENYLALANINE--TRNA LIGASE, MITOCHONDRIAL"/>
    <property type="match status" value="1"/>
</dbReference>